<feature type="transmembrane region" description="Helical" evidence="7">
    <location>
        <begin position="71"/>
        <end position="92"/>
    </location>
</feature>
<dbReference type="RefSeq" id="WP_119931263.1">
    <property type="nucleotide sequence ID" value="NZ_QZEY01000024.1"/>
</dbReference>
<keyword evidence="4 7" id="KW-0812">Transmembrane</keyword>
<feature type="transmembrane region" description="Helical" evidence="7">
    <location>
        <begin position="16"/>
        <end position="35"/>
    </location>
</feature>
<evidence type="ECO:0000256" key="3">
    <source>
        <dbReference type="ARBA" id="ARBA00022475"/>
    </source>
</evidence>
<dbReference type="Proteomes" id="UP000265768">
    <property type="component" value="Unassembled WGS sequence"/>
</dbReference>
<comment type="similarity">
    <text evidence="2">Belongs to the UPF0702 family.</text>
</comment>
<comment type="caution">
    <text evidence="9">The sequence shown here is derived from an EMBL/GenBank/DDBJ whole genome shotgun (WGS) entry which is preliminary data.</text>
</comment>
<evidence type="ECO:0000256" key="4">
    <source>
        <dbReference type="ARBA" id="ARBA00022692"/>
    </source>
</evidence>
<evidence type="ECO:0000313" key="9">
    <source>
        <dbReference type="EMBL" id="RJL21730.1"/>
    </source>
</evidence>
<dbReference type="InterPro" id="IPR007353">
    <property type="entry name" value="DUF421"/>
</dbReference>
<proteinExistence type="inferred from homology"/>
<dbReference type="Gene3D" id="3.30.240.20">
    <property type="entry name" value="bsu07140 like domains"/>
    <property type="match status" value="1"/>
</dbReference>
<dbReference type="PANTHER" id="PTHR34582:SF6">
    <property type="entry name" value="UPF0702 TRANSMEMBRANE PROTEIN YCAP"/>
    <property type="match status" value="1"/>
</dbReference>
<evidence type="ECO:0000256" key="5">
    <source>
        <dbReference type="ARBA" id="ARBA00022989"/>
    </source>
</evidence>
<name>A0A3A4A2N5_9ACTN</name>
<dbReference type="InterPro" id="IPR023090">
    <property type="entry name" value="UPF0702_alpha/beta_dom_sf"/>
</dbReference>
<dbReference type="AlphaFoldDB" id="A0A3A4A2N5"/>
<evidence type="ECO:0000256" key="6">
    <source>
        <dbReference type="ARBA" id="ARBA00023136"/>
    </source>
</evidence>
<comment type="subcellular location">
    <subcellularLocation>
        <location evidence="1">Cell membrane</location>
        <topology evidence="1">Multi-pass membrane protein</topology>
    </subcellularLocation>
</comment>
<evidence type="ECO:0000256" key="1">
    <source>
        <dbReference type="ARBA" id="ARBA00004651"/>
    </source>
</evidence>
<evidence type="ECO:0000313" key="10">
    <source>
        <dbReference type="Proteomes" id="UP000265768"/>
    </source>
</evidence>
<evidence type="ECO:0000256" key="2">
    <source>
        <dbReference type="ARBA" id="ARBA00006448"/>
    </source>
</evidence>
<keyword evidence="6 7" id="KW-0472">Membrane</keyword>
<dbReference type="OrthoDB" id="8617494at2"/>
<feature type="domain" description="YetF C-terminal" evidence="8">
    <location>
        <begin position="91"/>
        <end position="160"/>
    </location>
</feature>
<keyword evidence="5 7" id="KW-1133">Transmembrane helix</keyword>
<evidence type="ECO:0000256" key="7">
    <source>
        <dbReference type="SAM" id="Phobius"/>
    </source>
</evidence>
<keyword evidence="10" id="KW-1185">Reference proteome</keyword>
<dbReference type="GO" id="GO:0005886">
    <property type="term" value="C:plasma membrane"/>
    <property type="evidence" value="ECO:0007669"/>
    <property type="project" value="UniProtKB-SubCell"/>
</dbReference>
<accession>A0A3A4A2N5</accession>
<dbReference type="PANTHER" id="PTHR34582">
    <property type="entry name" value="UPF0702 TRANSMEMBRANE PROTEIN YCAP"/>
    <property type="match status" value="1"/>
</dbReference>
<sequence length="174" mass="19918">MEWDKIFAFDTPPLEIVIRGTVVYLALFFLLRLTFKREVGELDMGNLLVIVLVADAAQNAMSGSYESIADGLLLVVTIGAWSIVLDAMAYRWSWAHRLMRPKPQLLIEKGRVRQRALRRELMTRDELRYELRQRGVEDVSQVKAAFMEPDGQMSVLRYDGEDEGDSGGRKRRAV</sequence>
<dbReference type="EMBL" id="QZEY01000024">
    <property type="protein sequence ID" value="RJL21730.1"/>
    <property type="molecule type" value="Genomic_DNA"/>
</dbReference>
<keyword evidence="3" id="KW-1003">Cell membrane</keyword>
<dbReference type="Pfam" id="PF04239">
    <property type="entry name" value="DUF421"/>
    <property type="match status" value="1"/>
</dbReference>
<protein>
    <submittedName>
        <fullName evidence="9">DUF421 domain-containing protein</fullName>
    </submittedName>
</protein>
<gene>
    <name evidence="9" type="ORF">D5H75_36970</name>
</gene>
<evidence type="ECO:0000259" key="8">
    <source>
        <dbReference type="Pfam" id="PF04239"/>
    </source>
</evidence>
<organism evidence="9 10">
    <name type="scientific">Bailinhaonella thermotolerans</name>
    <dbReference type="NCBI Taxonomy" id="1070861"/>
    <lineage>
        <taxon>Bacteria</taxon>
        <taxon>Bacillati</taxon>
        <taxon>Actinomycetota</taxon>
        <taxon>Actinomycetes</taxon>
        <taxon>Streptosporangiales</taxon>
        <taxon>Streptosporangiaceae</taxon>
        <taxon>Bailinhaonella</taxon>
    </lineage>
</organism>
<feature type="transmembrane region" description="Helical" evidence="7">
    <location>
        <begin position="47"/>
        <end position="65"/>
    </location>
</feature>
<reference evidence="9 10" key="1">
    <citation type="submission" date="2018-09" db="EMBL/GenBank/DDBJ databases">
        <title>YIM 75507 draft genome.</title>
        <authorList>
            <person name="Tang S."/>
            <person name="Feng Y."/>
        </authorList>
    </citation>
    <scope>NUCLEOTIDE SEQUENCE [LARGE SCALE GENOMIC DNA]</scope>
    <source>
        <strain evidence="9 10">YIM 75507</strain>
    </source>
</reference>